<dbReference type="Pfam" id="PF02626">
    <property type="entry name" value="CT_A_B"/>
    <property type="match status" value="1"/>
</dbReference>
<evidence type="ECO:0000256" key="2">
    <source>
        <dbReference type="ARBA" id="ARBA00022801"/>
    </source>
</evidence>
<dbReference type="EMBL" id="JANKJG010000001">
    <property type="protein sequence ID" value="MCR8825291.1"/>
    <property type="molecule type" value="Genomic_DNA"/>
</dbReference>
<dbReference type="Gene3D" id="2.40.100.10">
    <property type="entry name" value="Cyclophilin-like"/>
    <property type="match status" value="1"/>
</dbReference>
<evidence type="ECO:0000256" key="1">
    <source>
        <dbReference type="ARBA" id="ARBA00022741"/>
    </source>
</evidence>
<proteinExistence type="predicted"/>
<dbReference type="PANTHER" id="PTHR43309:SF5">
    <property type="entry name" value="5-OXOPROLINASE SUBUNIT C"/>
    <property type="match status" value="1"/>
</dbReference>
<sequence>MTKAALKVHQIGPAAAFQDLGRPGYIASGLTRGGAIDTLAVHEGAALLKQSPDCAVLEIAGVGGVFEATAPLRIALTGADMTAKIDDAPAAWNAAHQMEAGQRLTIGAARSGSYAYLHVGGGFDAPVRMGARGGHMSAGLGKLIAKGDTLPLLPDIGTRTGYFLPRDARFDGGTVRIVPSVQTNRFPPEERARFEATAFKRDPRANRQGIRMEHEGEGFAAEGMRTIVSEVIVQGDIQITGDGTPFVLMCESQTTGGYPRIGTVIPADLPRMAQTPAGGKITFQFITLDEAVAIQQKDAKTRAGLAAQAQPLVRDIHDISDLLSYQLVSGAISAQADPFE</sequence>
<comment type="caution">
    <text evidence="5">The sequence shown here is derived from an EMBL/GenBank/DDBJ whole genome shotgun (WGS) entry which is preliminary data.</text>
</comment>
<keyword evidence="2" id="KW-0378">Hydrolase</keyword>
<reference evidence="5" key="1">
    <citation type="submission" date="2022-07" db="EMBL/GenBank/DDBJ databases">
        <title>Pseudosulfitobacter sp. strain AP-MA-4, whole genome sequence.</title>
        <authorList>
            <person name="Jiang Y."/>
        </authorList>
    </citation>
    <scope>NUCLEOTIDE SEQUENCE</scope>
    <source>
        <strain evidence="5">AP-MA-4</strain>
    </source>
</reference>
<evidence type="ECO:0000313" key="5">
    <source>
        <dbReference type="EMBL" id="MCR8825291.1"/>
    </source>
</evidence>
<evidence type="ECO:0000313" key="6">
    <source>
        <dbReference type="Proteomes" id="UP001165396"/>
    </source>
</evidence>
<feature type="domain" description="Carboxyltransferase" evidence="4">
    <location>
        <begin position="27"/>
        <end position="301"/>
    </location>
</feature>
<name>A0ABT1YWS7_9RHOB</name>
<dbReference type="InterPro" id="IPR052708">
    <property type="entry name" value="PxpC"/>
</dbReference>
<organism evidence="5 6">
    <name type="scientific">Pseudosulfitobacter koreensis</name>
    <dbReference type="NCBI Taxonomy" id="2968472"/>
    <lineage>
        <taxon>Bacteria</taxon>
        <taxon>Pseudomonadati</taxon>
        <taxon>Pseudomonadota</taxon>
        <taxon>Alphaproteobacteria</taxon>
        <taxon>Rhodobacterales</taxon>
        <taxon>Roseobacteraceae</taxon>
        <taxon>Pseudosulfitobacter</taxon>
    </lineage>
</organism>
<keyword evidence="1" id="KW-0547">Nucleotide-binding</keyword>
<dbReference type="PANTHER" id="PTHR43309">
    <property type="entry name" value="5-OXOPROLINASE SUBUNIT C"/>
    <property type="match status" value="1"/>
</dbReference>
<keyword evidence="3" id="KW-0067">ATP-binding</keyword>
<dbReference type="InterPro" id="IPR003778">
    <property type="entry name" value="CT_A_B"/>
</dbReference>
<dbReference type="SUPFAM" id="SSF50891">
    <property type="entry name" value="Cyclophilin-like"/>
    <property type="match status" value="1"/>
</dbReference>
<gene>
    <name evidence="5" type="ORF">NTA49_01950</name>
</gene>
<dbReference type="InterPro" id="IPR029000">
    <property type="entry name" value="Cyclophilin-like_dom_sf"/>
</dbReference>
<evidence type="ECO:0000256" key="3">
    <source>
        <dbReference type="ARBA" id="ARBA00022840"/>
    </source>
</evidence>
<dbReference type="SMART" id="SM00797">
    <property type="entry name" value="AHS2"/>
    <property type="match status" value="1"/>
</dbReference>
<evidence type="ECO:0000259" key="4">
    <source>
        <dbReference type="SMART" id="SM00797"/>
    </source>
</evidence>
<dbReference type="Proteomes" id="UP001165396">
    <property type="component" value="Unassembled WGS sequence"/>
</dbReference>
<dbReference type="RefSeq" id="WP_258292962.1">
    <property type="nucleotide sequence ID" value="NZ_JANKJG010000001.1"/>
</dbReference>
<keyword evidence="6" id="KW-1185">Reference proteome</keyword>
<protein>
    <submittedName>
        <fullName evidence="5">Biotin-dependent carboxyltransferase family protein</fullName>
    </submittedName>
</protein>
<accession>A0ABT1YWS7</accession>